<dbReference type="InterPro" id="IPR000182">
    <property type="entry name" value="GNAT_dom"/>
</dbReference>
<gene>
    <name evidence="2" type="ORF">FZD47_13650</name>
</gene>
<dbReference type="Pfam" id="PF13302">
    <property type="entry name" value="Acetyltransf_3"/>
    <property type="match status" value="1"/>
</dbReference>
<dbReference type="SUPFAM" id="SSF55729">
    <property type="entry name" value="Acyl-CoA N-acyltransferases (Nat)"/>
    <property type="match status" value="1"/>
</dbReference>
<organism evidence="2 3">
    <name type="scientific">Bacillus infantis</name>
    <dbReference type="NCBI Taxonomy" id="324767"/>
    <lineage>
        <taxon>Bacteria</taxon>
        <taxon>Bacillati</taxon>
        <taxon>Bacillota</taxon>
        <taxon>Bacilli</taxon>
        <taxon>Bacillales</taxon>
        <taxon>Bacillaceae</taxon>
        <taxon>Bacillus</taxon>
    </lineage>
</organism>
<dbReference type="PANTHER" id="PTHR43415:SF3">
    <property type="entry name" value="GNAT-FAMILY ACETYLTRANSFERASE"/>
    <property type="match status" value="1"/>
</dbReference>
<dbReference type="CDD" id="cd04301">
    <property type="entry name" value="NAT_SF"/>
    <property type="match status" value="1"/>
</dbReference>
<dbReference type="GO" id="GO:0016747">
    <property type="term" value="F:acyltransferase activity, transferring groups other than amino-acyl groups"/>
    <property type="evidence" value="ECO:0007669"/>
    <property type="project" value="InterPro"/>
</dbReference>
<dbReference type="EMBL" id="VTES01000004">
    <property type="protein sequence ID" value="TYS62719.1"/>
    <property type="molecule type" value="Genomic_DNA"/>
</dbReference>
<dbReference type="PROSITE" id="PS51186">
    <property type="entry name" value="GNAT"/>
    <property type="match status" value="1"/>
</dbReference>
<evidence type="ECO:0000313" key="2">
    <source>
        <dbReference type="EMBL" id="TYS62719.1"/>
    </source>
</evidence>
<dbReference type="RefSeq" id="WP_094768280.1">
    <property type="nucleotide sequence ID" value="NZ_CP160000.1"/>
</dbReference>
<keyword evidence="2" id="KW-0808">Transferase</keyword>
<accession>A0A5D4SHJ7</accession>
<proteinExistence type="predicted"/>
<name>A0A5D4SHJ7_9BACI</name>
<dbReference type="InterPro" id="IPR016181">
    <property type="entry name" value="Acyl_CoA_acyltransferase"/>
</dbReference>
<feature type="domain" description="N-acetyltransferase" evidence="1">
    <location>
        <begin position="12"/>
        <end position="175"/>
    </location>
</feature>
<evidence type="ECO:0000259" key="1">
    <source>
        <dbReference type="PROSITE" id="PS51186"/>
    </source>
</evidence>
<dbReference type="PANTHER" id="PTHR43415">
    <property type="entry name" value="SPERMIDINE N(1)-ACETYLTRANSFERASE"/>
    <property type="match status" value="1"/>
</dbReference>
<dbReference type="AlphaFoldDB" id="A0A5D4SHJ7"/>
<dbReference type="Gene3D" id="3.40.630.30">
    <property type="match status" value="1"/>
</dbReference>
<reference evidence="2 3" key="1">
    <citation type="submission" date="2019-08" db="EMBL/GenBank/DDBJ databases">
        <title>Bacillus genomes from the desert of Cuatro Cienegas, Coahuila.</title>
        <authorList>
            <person name="Olmedo-Alvarez G."/>
        </authorList>
    </citation>
    <scope>NUCLEOTIDE SEQUENCE [LARGE SCALE GENOMIC DNA]</scope>
    <source>
        <strain evidence="2 3">CH37_1T</strain>
    </source>
</reference>
<protein>
    <submittedName>
        <fullName evidence="2">GNAT family N-acetyltransferase</fullName>
    </submittedName>
</protein>
<dbReference type="Proteomes" id="UP000323732">
    <property type="component" value="Unassembled WGS sequence"/>
</dbReference>
<dbReference type="GeneID" id="97348622"/>
<comment type="caution">
    <text evidence="2">The sequence shown here is derived from an EMBL/GenBank/DDBJ whole genome shotgun (WGS) entry which is preliminary data.</text>
</comment>
<evidence type="ECO:0000313" key="3">
    <source>
        <dbReference type="Proteomes" id="UP000323732"/>
    </source>
</evidence>
<sequence length="182" mass="21631">MITEKMLEGENIRLGYFAEKDLENILEWHTGELFMRHLDAVPVKPRTKDDLKKQWLEETSDAFRFAVIHKNTEKVIGFAEVNGVLWTHKTAWVSLGIGSEEHWGKGYGREALQCLIDYSFNELNLHRLQLTVFSYNSRAIRLYEKFGFKKEGAFREFMERNGQRYDMFLYGLLRREWQKSPE</sequence>